<dbReference type="Gene3D" id="3.40.50.150">
    <property type="entry name" value="Vaccinia Virus protein VP39"/>
    <property type="match status" value="1"/>
</dbReference>
<comment type="caution">
    <text evidence="1">The sequence shown here is derived from an EMBL/GenBank/DDBJ whole genome shotgun (WGS) entry which is preliminary data.</text>
</comment>
<proteinExistence type="predicted"/>
<dbReference type="InterPro" id="IPR029063">
    <property type="entry name" value="SAM-dependent_MTases_sf"/>
</dbReference>
<dbReference type="Proteomes" id="UP000287563">
    <property type="component" value="Unassembled WGS sequence"/>
</dbReference>
<accession>A0A3S3RAC0</accession>
<organism evidence="1 2">
    <name type="scientific">Photobacterium chitinilyticum</name>
    <dbReference type="NCBI Taxonomy" id="2485123"/>
    <lineage>
        <taxon>Bacteria</taxon>
        <taxon>Pseudomonadati</taxon>
        <taxon>Pseudomonadota</taxon>
        <taxon>Gammaproteobacteria</taxon>
        <taxon>Vibrionales</taxon>
        <taxon>Vibrionaceae</taxon>
        <taxon>Photobacterium</taxon>
    </lineage>
</organism>
<protein>
    <submittedName>
        <fullName evidence="1">DUF938 domain-containing protein</fullName>
    </submittedName>
</protein>
<keyword evidence="2" id="KW-1185">Reference proteome</keyword>
<dbReference type="InterPro" id="IPR010342">
    <property type="entry name" value="DUF938"/>
</dbReference>
<dbReference type="Pfam" id="PF06080">
    <property type="entry name" value="DUF938"/>
    <property type="match status" value="1"/>
</dbReference>
<sequence length="193" mass="21671">MSKRFSQHCENNKQPILEQLSIHFKNCQNALEIGSGTGQHAVFFASQMPQLTWHTSDMPENHANILAWIAESPSKNITPPITFTIGQDPWPGIHADAVFTANTTHIMQPSEARQMMEIISINLPEGGVFCQYGPMNVNGRYTSDSNREFDKNLKQKGFGGLRDIEQLITWGEGMQLAARVAMPANNFLLVWQK</sequence>
<name>A0A3S3RAC0_9GAMM</name>
<dbReference type="AlphaFoldDB" id="A0A3S3RAC0"/>
<evidence type="ECO:0000313" key="2">
    <source>
        <dbReference type="Proteomes" id="UP000287563"/>
    </source>
</evidence>
<reference evidence="1 2" key="1">
    <citation type="submission" date="2018-11" db="EMBL/GenBank/DDBJ databases">
        <title>Photobacterium sp. BEI247 sp. nov., a marine bacterium isolated from Yongle Blue Hole in the South China Sea.</title>
        <authorList>
            <person name="Wang X."/>
        </authorList>
    </citation>
    <scope>NUCLEOTIDE SEQUENCE [LARGE SCALE GENOMIC DNA]</scope>
    <source>
        <strain evidence="2">BEI247</strain>
    </source>
</reference>
<evidence type="ECO:0000313" key="1">
    <source>
        <dbReference type="EMBL" id="RWX56176.1"/>
    </source>
</evidence>
<dbReference type="RefSeq" id="WP_128783263.1">
    <property type="nucleotide sequence ID" value="NZ_JAKJSG010000070.1"/>
</dbReference>
<dbReference type="SUPFAM" id="SSF53335">
    <property type="entry name" value="S-adenosyl-L-methionine-dependent methyltransferases"/>
    <property type="match status" value="1"/>
</dbReference>
<dbReference type="PANTHER" id="PTHR20974">
    <property type="entry name" value="UPF0585 PROTEIN CG18661"/>
    <property type="match status" value="1"/>
</dbReference>
<dbReference type="PANTHER" id="PTHR20974:SF0">
    <property type="entry name" value="UPF0585 PROTEIN CG18661"/>
    <property type="match status" value="1"/>
</dbReference>
<gene>
    <name evidence="1" type="ORF">EDI28_07780</name>
</gene>
<dbReference type="OrthoDB" id="5563826at2"/>
<dbReference type="EMBL" id="RJLM01000002">
    <property type="protein sequence ID" value="RWX56176.1"/>
    <property type="molecule type" value="Genomic_DNA"/>
</dbReference>